<comment type="subcellular location">
    <subcellularLocation>
        <location evidence="2">Cytoplasm</location>
    </subcellularLocation>
    <subcellularLocation>
        <location evidence="1">Golgi apparatus membrane</location>
        <topology evidence="1">Peripheral membrane protein</topology>
        <orientation evidence="1">Cytoplasmic side</orientation>
    </subcellularLocation>
</comment>
<protein>
    <recommendedName>
        <fullName evidence="16">Coatomer subunit alpha</fullName>
    </recommendedName>
</protein>
<evidence type="ECO:0000256" key="3">
    <source>
        <dbReference type="ARBA" id="ARBA00022448"/>
    </source>
</evidence>
<reference evidence="14" key="1">
    <citation type="submission" date="2019-08" db="EMBL/GenBank/DDBJ databases">
        <title>The improved chromosome-level genome for the pearl oyster Pinctada fucata martensii using PacBio sequencing and Hi-C.</title>
        <authorList>
            <person name="Zheng Z."/>
        </authorList>
    </citation>
    <scope>NUCLEOTIDE SEQUENCE</scope>
    <source>
        <strain evidence="14">ZZ-2019</strain>
        <tissue evidence="14">Adductor muscle</tissue>
    </source>
</reference>
<evidence type="ECO:0008006" key="16">
    <source>
        <dbReference type="Google" id="ProtNLM"/>
    </source>
</evidence>
<evidence type="ECO:0000256" key="9">
    <source>
        <dbReference type="ARBA" id="ARBA00023034"/>
    </source>
</evidence>
<dbReference type="Pfam" id="PF06957">
    <property type="entry name" value="COPI_C"/>
    <property type="match status" value="1"/>
</dbReference>
<sequence length="727" mass="80628">MSHVALISKHVISICNRKLENLCTIHENIKIKSGAWDESGVFVYTTSNHIKYALTNGDHGIIRTLDLPIYITRIKGNSVYCLDRESRPRILGIDPTEFKFKLALVNRKYEEVLHMVRNAKLVGQSIISYLQKKGYPEVALHFVKDEKTRFGLALECGNIEIALEAARALDDQACWEKLGEAALLQGNHQIVEMAYQRTKNFDKLSFLYLITGNLDKLRKMMKIAEIRKDTSGHYQNALFLGDVNERVKILKGCGQKSLAYLTAATHGLDEEAEQLKEGFGEKDRVPDLYPNATLLQPPTPISQQESNWPLLTMTKGFFEGAMAAGTTKKTGLAAAAVDMDDVGEGGGWGDDADLVLDDEGGFGGEGLDDEALVGGDEEGGGWDVGDDDLELPADLDIGPSSAGGGEEGYFVPPTKGTSQSQVWCNNSQLPVDHILAGSFETAMRLLHDQVGVVEFESYKQLFMQTYSRSRTCFNGLPSVPPLFGYPHRNWKEAGARSGVPSVGLRLNTLVQQLQVAYQMTTTGKFGDAIDKFRSILLSVPLLVVDNKQEIAEAQQLIEICREYIVGLSMEQSRKELPKATLDDQKRICEMAAYFTHCNLQPIHMILTLRTALNLFFKLKNFKTAASFARRLLELGPKPDVAAQTRKILAACEKTPTDAHELKYDQHNPFDICAATYVPIYRGKPVVKCPLSGACYLPEFKGQCCRVTEVTEIGKDCIGLRISPIQFR</sequence>
<dbReference type="GO" id="GO:0016192">
    <property type="term" value="P:vesicle-mediated transport"/>
    <property type="evidence" value="ECO:0007669"/>
    <property type="project" value="UniProtKB-KW"/>
</dbReference>
<name>A0AA88YJF3_PINIB</name>
<feature type="domain" description="Coatomer alpha subunit C-terminal" evidence="12">
    <location>
        <begin position="315"/>
        <end position="727"/>
    </location>
</feature>
<dbReference type="GO" id="GO:0030126">
    <property type="term" value="C:COPI vesicle coat"/>
    <property type="evidence" value="ECO:0007669"/>
    <property type="project" value="InterPro"/>
</dbReference>
<dbReference type="Gene3D" id="1.25.40.470">
    <property type="match status" value="1"/>
</dbReference>
<keyword evidence="9" id="KW-0333">Golgi apparatus</keyword>
<dbReference type="GO" id="GO:0000139">
    <property type="term" value="C:Golgi membrane"/>
    <property type="evidence" value="ECO:0007669"/>
    <property type="project" value="UniProtKB-SubCell"/>
</dbReference>
<keyword evidence="10" id="KW-0472">Membrane</keyword>
<dbReference type="Proteomes" id="UP001186944">
    <property type="component" value="Unassembled WGS sequence"/>
</dbReference>
<evidence type="ECO:0000256" key="5">
    <source>
        <dbReference type="ARBA" id="ARBA00022574"/>
    </source>
</evidence>
<feature type="domain" description="COPA/B second beta-propeller" evidence="11">
    <location>
        <begin position="2"/>
        <end position="83"/>
    </location>
</feature>
<evidence type="ECO:0000256" key="7">
    <source>
        <dbReference type="ARBA" id="ARBA00022892"/>
    </source>
</evidence>
<keyword evidence="7" id="KW-0931">ER-Golgi transport</keyword>
<evidence type="ECO:0000259" key="13">
    <source>
        <dbReference type="Pfam" id="PF23953"/>
    </source>
</evidence>
<keyword evidence="8" id="KW-0653">Protein transport</keyword>
<evidence type="ECO:0000313" key="14">
    <source>
        <dbReference type="EMBL" id="KAK3106114.1"/>
    </source>
</evidence>
<dbReference type="InterPro" id="IPR010714">
    <property type="entry name" value="Coatomer_asu_C"/>
</dbReference>
<evidence type="ECO:0000256" key="8">
    <source>
        <dbReference type="ARBA" id="ARBA00022927"/>
    </source>
</evidence>
<dbReference type="Pfam" id="PF04053">
    <property type="entry name" value="B-prop_COPA_B_2nd"/>
    <property type="match status" value="1"/>
</dbReference>
<comment type="caution">
    <text evidence="14">The sequence shown here is derived from an EMBL/GenBank/DDBJ whole genome shotgun (WGS) entry which is preliminary data.</text>
</comment>
<dbReference type="InterPro" id="IPR056176">
    <property type="entry name" value="TPR_COPA_B"/>
</dbReference>
<accession>A0AA88YJF3</accession>
<dbReference type="InterPro" id="IPR006692">
    <property type="entry name" value="Beta-prop_COPA/B_2nd"/>
</dbReference>
<keyword evidence="15" id="KW-1185">Reference proteome</keyword>
<evidence type="ECO:0000259" key="11">
    <source>
        <dbReference type="Pfam" id="PF04053"/>
    </source>
</evidence>
<dbReference type="GO" id="GO:0006886">
    <property type="term" value="P:intracellular protein transport"/>
    <property type="evidence" value="ECO:0007669"/>
    <property type="project" value="InterPro"/>
</dbReference>
<keyword evidence="5" id="KW-0853">WD repeat</keyword>
<dbReference type="AlphaFoldDB" id="A0AA88YJF3"/>
<evidence type="ECO:0000256" key="6">
    <source>
        <dbReference type="ARBA" id="ARBA00022737"/>
    </source>
</evidence>
<evidence type="ECO:0000259" key="12">
    <source>
        <dbReference type="Pfam" id="PF06957"/>
    </source>
</evidence>
<dbReference type="Pfam" id="PF23953">
    <property type="entry name" value="TPR_COPA_B"/>
    <property type="match status" value="1"/>
</dbReference>
<keyword evidence="4" id="KW-0963">Cytoplasm</keyword>
<proteinExistence type="predicted"/>
<dbReference type="EMBL" id="VSWD01000003">
    <property type="protein sequence ID" value="KAK3106114.1"/>
    <property type="molecule type" value="Genomic_DNA"/>
</dbReference>
<dbReference type="FunFam" id="1.25.40.470:FF:000002">
    <property type="entry name" value="Coatomer subunit alpha"/>
    <property type="match status" value="1"/>
</dbReference>
<keyword evidence="6" id="KW-0677">Repeat</keyword>
<organism evidence="14 15">
    <name type="scientific">Pinctada imbricata</name>
    <name type="common">Atlantic pearl-oyster</name>
    <name type="synonym">Pinctada martensii</name>
    <dbReference type="NCBI Taxonomy" id="66713"/>
    <lineage>
        <taxon>Eukaryota</taxon>
        <taxon>Metazoa</taxon>
        <taxon>Spiralia</taxon>
        <taxon>Lophotrochozoa</taxon>
        <taxon>Mollusca</taxon>
        <taxon>Bivalvia</taxon>
        <taxon>Autobranchia</taxon>
        <taxon>Pteriomorphia</taxon>
        <taxon>Pterioida</taxon>
        <taxon>Pterioidea</taxon>
        <taxon>Pteriidae</taxon>
        <taxon>Pinctada</taxon>
    </lineage>
</organism>
<gene>
    <name evidence="14" type="ORF">FSP39_013047</name>
</gene>
<evidence type="ECO:0000256" key="4">
    <source>
        <dbReference type="ARBA" id="ARBA00022490"/>
    </source>
</evidence>
<feature type="domain" description="COPA/B TPR" evidence="13">
    <location>
        <begin position="112"/>
        <end position="267"/>
    </location>
</feature>
<dbReference type="CDD" id="cd22948">
    <property type="entry name" value="Coatomer_WDAD_alpha"/>
    <property type="match status" value="1"/>
</dbReference>
<evidence type="ECO:0000256" key="1">
    <source>
        <dbReference type="ARBA" id="ARBA00004255"/>
    </source>
</evidence>
<keyword evidence="3" id="KW-0813">Transport</keyword>
<evidence type="ECO:0000313" key="15">
    <source>
        <dbReference type="Proteomes" id="UP001186944"/>
    </source>
</evidence>
<dbReference type="GO" id="GO:0005198">
    <property type="term" value="F:structural molecule activity"/>
    <property type="evidence" value="ECO:0007669"/>
    <property type="project" value="InterPro"/>
</dbReference>
<dbReference type="InterPro" id="IPR047312">
    <property type="entry name" value="Coatomer_alpha_WD-assoc_reg"/>
</dbReference>
<evidence type="ECO:0000256" key="2">
    <source>
        <dbReference type="ARBA" id="ARBA00004496"/>
    </source>
</evidence>
<evidence type="ECO:0000256" key="10">
    <source>
        <dbReference type="ARBA" id="ARBA00023136"/>
    </source>
</evidence>